<dbReference type="PANTHER" id="PTHR45831:SF2">
    <property type="entry name" value="LD24721P"/>
    <property type="match status" value="1"/>
</dbReference>
<dbReference type="GO" id="GO:0060090">
    <property type="term" value="F:molecular adaptor activity"/>
    <property type="evidence" value="ECO:0007669"/>
    <property type="project" value="TreeGrafter"/>
</dbReference>
<evidence type="ECO:0000259" key="6">
    <source>
        <dbReference type="SMART" id="SM01000"/>
    </source>
</evidence>
<name>A0A6V2B625_9STRA</name>
<feature type="region of interest" description="Disordered" evidence="5">
    <location>
        <begin position="177"/>
        <end position="196"/>
    </location>
</feature>
<dbReference type="PANTHER" id="PTHR45831">
    <property type="entry name" value="LD24721P"/>
    <property type="match status" value="1"/>
</dbReference>
<dbReference type="AlphaFoldDB" id="A0A6V2B625"/>
<evidence type="ECO:0000313" key="7">
    <source>
        <dbReference type="EMBL" id="CAE4585135.1"/>
    </source>
</evidence>
<feature type="domain" description="Activator of Hsp90 ATPase AHSA1-like N-terminal" evidence="6">
    <location>
        <begin position="289"/>
        <end position="419"/>
    </location>
</feature>
<gene>
    <name evidence="7" type="ORF">DBRI00130_LOCUS3549</name>
    <name evidence="8" type="ORF">DBRI00130_LOCUS3550</name>
</gene>
<keyword evidence="3 4" id="KW-0802">TPR repeat</keyword>
<dbReference type="SMART" id="SM00028">
    <property type="entry name" value="TPR"/>
    <property type="match status" value="3"/>
</dbReference>
<dbReference type="GO" id="GO:0072380">
    <property type="term" value="C:TRC complex"/>
    <property type="evidence" value="ECO:0007669"/>
    <property type="project" value="TreeGrafter"/>
</dbReference>
<proteinExistence type="inferred from homology"/>
<feature type="repeat" description="TPR" evidence="4">
    <location>
        <begin position="117"/>
        <end position="150"/>
    </location>
</feature>
<keyword evidence="2" id="KW-0677">Repeat</keyword>
<comment type="similarity">
    <text evidence="1">Belongs to the AHA1 family.</text>
</comment>
<accession>A0A6V2B625</accession>
<dbReference type="InterPro" id="IPR019734">
    <property type="entry name" value="TPR_rpt"/>
</dbReference>
<dbReference type="InterPro" id="IPR015310">
    <property type="entry name" value="AHSA1-like_N"/>
</dbReference>
<dbReference type="EMBL" id="HBNS01004368">
    <property type="protein sequence ID" value="CAE4585138.1"/>
    <property type="molecule type" value="Transcribed_RNA"/>
</dbReference>
<dbReference type="Pfam" id="PF09229">
    <property type="entry name" value="Aha1_N"/>
    <property type="match status" value="1"/>
</dbReference>
<evidence type="ECO:0000256" key="2">
    <source>
        <dbReference type="ARBA" id="ARBA00022737"/>
    </source>
</evidence>
<protein>
    <recommendedName>
        <fullName evidence="6">Activator of Hsp90 ATPase AHSA1-like N-terminal domain-containing protein</fullName>
    </recommendedName>
</protein>
<sequence length="431" mass="47418">MVSLGFSPGMPGSVHNDVLSANPTSSQDKYNLIEELKRRGRAAVTSKNYPDADILYGKGVAVLQTLVDSADEEEKAKAKKDIAILYSNRSLSLLQLGKSEDARYDAQKATEFDPTYIKGYWRLGQALVSLSRNTEALEAYEAAFNLDSSNKALKKECEKVRVKIEQEKLLMEASAEEVATTPALPPPVTTTTTKKVVTGTKATKTTTSTNKDAGMKDGTFGKSEHVRGYKIVNGKKTSYFHHEQTEEEKRLIGDIAPKKIDPATTVTNDAVAPEEKDRSAWNKAGTWEERDVSKWAKETLEASLLSAEYTLPEGSPDAGAKAAITKVDKLNGHASYATVRGKKRYIYEFSFCLLWNLTMSNGDVCKGKMTFPDVDTTCDVGDGYEMVHWEVDGSTPQDAAHLISRFVKDGGLRDAIHGKIDGWVDLFKATY</sequence>
<dbReference type="Gene3D" id="3.15.10.20">
    <property type="entry name" value="Activator of Hsp90 ATPase Aha1, N-terminal domain"/>
    <property type="match status" value="1"/>
</dbReference>
<dbReference type="GO" id="GO:0016020">
    <property type="term" value="C:membrane"/>
    <property type="evidence" value="ECO:0007669"/>
    <property type="project" value="TreeGrafter"/>
</dbReference>
<dbReference type="PROSITE" id="PS50005">
    <property type="entry name" value="TPR"/>
    <property type="match status" value="1"/>
</dbReference>
<dbReference type="Gene3D" id="1.25.40.10">
    <property type="entry name" value="Tetratricopeptide repeat domain"/>
    <property type="match status" value="1"/>
</dbReference>
<dbReference type="Pfam" id="PF13181">
    <property type="entry name" value="TPR_8"/>
    <property type="match status" value="1"/>
</dbReference>
<dbReference type="SMART" id="SM01000">
    <property type="entry name" value="Aha1_N"/>
    <property type="match status" value="1"/>
</dbReference>
<dbReference type="SUPFAM" id="SSF103111">
    <property type="entry name" value="Activator of Hsp90 ATPase, Aha1"/>
    <property type="match status" value="1"/>
</dbReference>
<dbReference type="InterPro" id="IPR036338">
    <property type="entry name" value="Aha1"/>
</dbReference>
<reference evidence="8" key="1">
    <citation type="submission" date="2021-01" db="EMBL/GenBank/DDBJ databases">
        <authorList>
            <person name="Corre E."/>
            <person name="Pelletier E."/>
            <person name="Niang G."/>
            <person name="Scheremetjew M."/>
            <person name="Finn R."/>
            <person name="Kale V."/>
            <person name="Holt S."/>
            <person name="Cochrane G."/>
            <person name="Meng A."/>
            <person name="Brown T."/>
            <person name="Cohen L."/>
        </authorList>
    </citation>
    <scope>NUCLEOTIDE SEQUENCE</scope>
    <source>
        <strain evidence="8">GSO104</strain>
    </source>
</reference>
<dbReference type="GO" id="GO:0051087">
    <property type="term" value="F:protein-folding chaperone binding"/>
    <property type="evidence" value="ECO:0007669"/>
    <property type="project" value="InterPro"/>
</dbReference>
<dbReference type="InterPro" id="IPR047150">
    <property type="entry name" value="SGT"/>
</dbReference>
<evidence type="ECO:0000256" key="4">
    <source>
        <dbReference type="PROSITE-ProRule" id="PRU00339"/>
    </source>
</evidence>
<evidence type="ECO:0000256" key="3">
    <source>
        <dbReference type="ARBA" id="ARBA00022803"/>
    </source>
</evidence>
<dbReference type="InterPro" id="IPR011990">
    <property type="entry name" value="TPR-like_helical_dom_sf"/>
</dbReference>
<evidence type="ECO:0000313" key="8">
    <source>
        <dbReference type="EMBL" id="CAE4585138.1"/>
    </source>
</evidence>
<evidence type="ECO:0000256" key="5">
    <source>
        <dbReference type="SAM" id="MobiDB-lite"/>
    </source>
</evidence>
<dbReference type="GO" id="GO:0006620">
    <property type="term" value="P:post-translational protein targeting to endoplasmic reticulum membrane"/>
    <property type="evidence" value="ECO:0007669"/>
    <property type="project" value="TreeGrafter"/>
</dbReference>
<dbReference type="EMBL" id="HBNS01004367">
    <property type="protein sequence ID" value="CAE4585135.1"/>
    <property type="molecule type" value="Transcribed_RNA"/>
</dbReference>
<evidence type="ECO:0000256" key="1">
    <source>
        <dbReference type="ARBA" id="ARBA00006817"/>
    </source>
</evidence>
<dbReference type="GO" id="GO:0001671">
    <property type="term" value="F:ATPase activator activity"/>
    <property type="evidence" value="ECO:0007669"/>
    <property type="project" value="InterPro"/>
</dbReference>
<organism evidence="8">
    <name type="scientific">Ditylum brightwellii</name>
    <dbReference type="NCBI Taxonomy" id="49249"/>
    <lineage>
        <taxon>Eukaryota</taxon>
        <taxon>Sar</taxon>
        <taxon>Stramenopiles</taxon>
        <taxon>Ochrophyta</taxon>
        <taxon>Bacillariophyta</taxon>
        <taxon>Mediophyceae</taxon>
        <taxon>Lithodesmiophycidae</taxon>
        <taxon>Lithodesmiales</taxon>
        <taxon>Lithodesmiaceae</taxon>
        <taxon>Ditylum</taxon>
    </lineage>
</organism>
<dbReference type="SUPFAM" id="SSF48452">
    <property type="entry name" value="TPR-like"/>
    <property type="match status" value="1"/>
</dbReference>